<dbReference type="EMBL" id="RJLN01000022">
    <property type="protein sequence ID" value="RNL99309.1"/>
    <property type="molecule type" value="Genomic_DNA"/>
</dbReference>
<dbReference type="PANTHER" id="PTHR11709">
    <property type="entry name" value="MULTI-COPPER OXIDASE"/>
    <property type="match status" value="1"/>
</dbReference>
<gene>
    <name evidence="8" type="ORF">EFE23_10425</name>
</gene>
<evidence type="ECO:0000256" key="3">
    <source>
        <dbReference type="ARBA" id="ARBA00023008"/>
    </source>
</evidence>
<feature type="compositionally biased region" description="Basic and acidic residues" evidence="4">
    <location>
        <begin position="55"/>
        <end position="77"/>
    </location>
</feature>
<feature type="region of interest" description="Disordered" evidence="4">
    <location>
        <begin position="28"/>
        <end position="92"/>
    </location>
</feature>
<dbReference type="Pfam" id="PF07731">
    <property type="entry name" value="Cu-oxidase_2"/>
    <property type="match status" value="1"/>
</dbReference>
<dbReference type="Proteomes" id="UP000280698">
    <property type="component" value="Unassembled WGS sequence"/>
</dbReference>
<keyword evidence="3" id="KW-0186">Copper</keyword>
<organism evidence="8 9">
    <name type="scientific">Micromonospora solifontis</name>
    <dbReference type="NCBI Taxonomy" id="2487138"/>
    <lineage>
        <taxon>Bacteria</taxon>
        <taxon>Bacillati</taxon>
        <taxon>Actinomycetota</taxon>
        <taxon>Actinomycetes</taxon>
        <taxon>Micromonosporales</taxon>
        <taxon>Micromonosporaceae</taxon>
        <taxon>Micromonospora</taxon>
    </lineage>
</organism>
<evidence type="ECO:0000256" key="1">
    <source>
        <dbReference type="ARBA" id="ARBA00022723"/>
    </source>
</evidence>
<keyword evidence="5" id="KW-0732">Signal</keyword>
<dbReference type="Pfam" id="PF07732">
    <property type="entry name" value="Cu-oxidase_3"/>
    <property type="match status" value="1"/>
</dbReference>
<feature type="domain" description="Plastocyanin-like" evidence="7">
    <location>
        <begin position="109"/>
        <end position="217"/>
    </location>
</feature>
<keyword evidence="1" id="KW-0479">Metal-binding</keyword>
<name>A0ABX9WHS7_9ACTN</name>
<sequence>MLRKQLLTMAVAFATALAVPVWLAPAGASVPSGTTSAHDAHEAHGSATTSSSASESDHGAAVDWKTMDEQMAKRDKSFPAATKGEGGKDLAPTVLADGTKEFHLTAAPTKWEVEPGKIVDAFAFNGTVPGPTIHVNVGDKVKIVVENQLPESTSVHWHGMQVPNDMDGVPDVTQDPIQPGKSFTYTWDATRPMVTWYHSHHNGTKQVTSGLYGGIEVGDIPTPNNIKPSQVVLMQVQDAGTIGMTINGKSFPATKPIDAHLGDWVEITYINVGTMEHPMHLHGVDQLVIAKDGFPLPAPYKADTVPVSPGERYTVLVHADAKGTWAFHCHIFPHSEGSQGMFGLFTLMRIS</sequence>
<evidence type="ECO:0000256" key="5">
    <source>
        <dbReference type="SAM" id="SignalP"/>
    </source>
</evidence>
<dbReference type="SUPFAM" id="SSF49503">
    <property type="entry name" value="Cupredoxins"/>
    <property type="match status" value="2"/>
</dbReference>
<accession>A0ABX9WHS7</accession>
<dbReference type="InterPro" id="IPR011707">
    <property type="entry name" value="Cu-oxidase-like_N"/>
</dbReference>
<dbReference type="PANTHER" id="PTHR11709:SF394">
    <property type="entry name" value="FI03373P-RELATED"/>
    <property type="match status" value="1"/>
</dbReference>
<proteinExistence type="predicted"/>
<dbReference type="Gene3D" id="2.60.40.420">
    <property type="entry name" value="Cupredoxins - blue copper proteins"/>
    <property type="match status" value="2"/>
</dbReference>
<dbReference type="CDD" id="cd04202">
    <property type="entry name" value="CuRO_D2_2dMcoN_like"/>
    <property type="match status" value="1"/>
</dbReference>
<evidence type="ECO:0000256" key="2">
    <source>
        <dbReference type="ARBA" id="ARBA00023002"/>
    </source>
</evidence>
<evidence type="ECO:0000313" key="8">
    <source>
        <dbReference type="EMBL" id="RNL99309.1"/>
    </source>
</evidence>
<feature type="chain" id="PRO_5047192569" evidence="5">
    <location>
        <begin position="24"/>
        <end position="351"/>
    </location>
</feature>
<dbReference type="CDD" id="cd13860">
    <property type="entry name" value="CuRO_1_2dMco_1"/>
    <property type="match status" value="1"/>
</dbReference>
<dbReference type="InterPro" id="IPR045087">
    <property type="entry name" value="Cu-oxidase_fam"/>
</dbReference>
<reference evidence="8 9" key="1">
    <citation type="submission" date="2018-11" db="EMBL/GenBank/DDBJ databases">
        <title>Micromonospora sp. PPF5-17, a new actinomycetes isolated from a hot spring soil.</title>
        <authorList>
            <person name="Thawai C."/>
        </authorList>
    </citation>
    <scope>NUCLEOTIDE SEQUENCE [LARGE SCALE GENOMIC DNA]</scope>
    <source>
        <strain evidence="8 9">PPF5-17</strain>
    </source>
</reference>
<protein>
    <submittedName>
        <fullName evidence="8">Copper oxidase</fullName>
    </submittedName>
</protein>
<dbReference type="InterPro" id="IPR011706">
    <property type="entry name" value="Cu-oxidase_C"/>
</dbReference>
<feature type="domain" description="Plastocyanin-like" evidence="6">
    <location>
        <begin position="227"/>
        <end position="345"/>
    </location>
</feature>
<evidence type="ECO:0000313" key="9">
    <source>
        <dbReference type="Proteomes" id="UP000280698"/>
    </source>
</evidence>
<evidence type="ECO:0000259" key="6">
    <source>
        <dbReference type="Pfam" id="PF07731"/>
    </source>
</evidence>
<evidence type="ECO:0000256" key="4">
    <source>
        <dbReference type="SAM" id="MobiDB-lite"/>
    </source>
</evidence>
<keyword evidence="9" id="KW-1185">Reference proteome</keyword>
<dbReference type="InterPro" id="IPR008972">
    <property type="entry name" value="Cupredoxin"/>
</dbReference>
<feature type="compositionally biased region" description="Low complexity" evidence="4">
    <location>
        <begin position="45"/>
        <end position="54"/>
    </location>
</feature>
<evidence type="ECO:0000259" key="7">
    <source>
        <dbReference type="Pfam" id="PF07732"/>
    </source>
</evidence>
<keyword evidence="2" id="KW-0560">Oxidoreductase</keyword>
<comment type="caution">
    <text evidence="8">The sequence shown here is derived from an EMBL/GenBank/DDBJ whole genome shotgun (WGS) entry which is preliminary data.</text>
</comment>
<feature type="signal peptide" evidence="5">
    <location>
        <begin position="1"/>
        <end position="23"/>
    </location>
</feature>